<protein>
    <submittedName>
        <fullName evidence="6">Cellulase family glycosylhydrolase</fullName>
    </submittedName>
</protein>
<reference evidence="7" key="1">
    <citation type="journal article" date="2019" name="Int. J. Syst. Evol. Microbiol.">
        <title>The Global Catalogue of Microorganisms (GCM) 10K type strain sequencing project: providing services to taxonomists for standard genome sequencing and annotation.</title>
        <authorList>
            <consortium name="The Broad Institute Genomics Platform"/>
            <consortium name="The Broad Institute Genome Sequencing Center for Infectious Disease"/>
            <person name="Wu L."/>
            <person name="Ma J."/>
        </authorList>
    </citation>
    <scope>NUCLEOTIDE SEQUENCE [LARGE SCALE GENOMIC DNA]</scope>
    <source>
        <strain evidence="7">CCUG 50873</strain>
    </source>
</reference>
<evidence type="ECO:0000313" key="7">
    <source>
        <dbReference type="Proteomes" id="UP001597068"/>
    </source>
</evidence>
<sequence length="353" mass="38257">MRSALLLLVAILLLVPACSAGRPPAPDESPSPRPAVWSRDTMSLSLPGLEELGARTDEQLDFAAAQGFTAIRVPVRWSEIEREQGQFDWGPLDKTIRSAAARQLQILAVVTWAPAWAVDPYQRSYSHPAPQSAAEFARFAGQAAARYRGLVSAWEVWNEPNIAVNFGPVPDVNRYCDILRRSHTAIKAAAPSALVITGGTSPAADTSSSVSPANFVNALYTCAPNSFDAVAMHPYPGNTLLGRQTGPNTSTGQIAQVNEVMKYRGDTRRKVWFTEFGSNTGTPPTGVSDEQQAQVLYTGVSLLRQLDFAGPTFVFTLRDIDTGSAVPDYNYGLVRSNFSVKPSLRAVLAAYRR</sequence>
<gene>
    <name evidence="6" type="ORF">ACFQ04_03040</name>
</gene>
<dbReference type="InterPro" id="IPR017853">
    <property type="entry name" value="GH"/>
</dbReference>
<dbReference type="SUPFAM" id="SSF51445">
    <property type="entry name" value="(Trans)glycosidases"/>
    <property type="match status" value="1"/>
</dbReference>
<dbReference type="InterPro" id="IPR001547">
    <property type="entry name" value="Glyco_hydro_5"/>
</dbReference>
<comment type="similarity">
    <text evidence="3">Belongs to the glycosyl hydrolase 5 (cellulase A) family.</text>
</comment>
<proteinExistence type="inferred from homology"/>
<comment type="caution">
    <text evidence="6">The sequence shown here is derived from an EMBL/GenBank/DDBJ whole genome shotgun (WGS) entry which is preliminary data.</text>
</comment>
<accession>A0ABW3G3K7</accession>
<keyword evidence="7" id="KW-1185">Reference proteome</keyword>
<name>A0ABW3G3K7_9NOCA</name>
<organism evidence="6 7">
    <name type="scientific">Williamsia deligens</name>
    <dbReference type="NCBI Taxonomy" id="321325"/>
    <lineage>
        <taxon>Bacteria</taxon>
        <taxon>Bacillati</taxon>
        <taxon>Actinomycetota</taxon>
        <taxon>Actinomycetes</taxon>
        <taxon>Mycobacteriales</taxon>
        <taxon>Nocardiaceae</taxon>
        <taxon>Williamsia</taxon>
    </lineage>
</organism>
<dbReference type="EMBL" id="JBHTIL010000001">
    <property type="protein sequence ID" value="MFD0924703.1"/>
    <property type="molecule type" value="Genomic_DNA"/>
</dbReference>
<feature type="chain" id="PRO_5046636274" evidence="4">
    <location>
        <begin position="21"/>
        <end position="353"/>
    </location>
</feature>
<dbReference type="PANTHER" id="PTHR12631">
    <property type="entry name" value="ALPHA-L-IDURONIDASE"/>
    <property type="match status" value="1"/>
</dbReference>
<feature type="signal peptide" evidence="4">
    <location>
        <begin position="1"/>
        <end position="20"/>
    </location>
</feature>
<evidence type="ECO:0000256" key="4">
    <source>
        <dbReference type="SAM" id="SignalP"/>
    </source>
</evidence>
<keyword evidence="4" id="KW-0732">Signal</keyword>
<dbReference type="InterPro" id="IPR051923">
    <property type="entry name" value="Glycosyl_Hydrolase_39"/>
</dbReference>
<feature type="domain" description="Glycoside hydrolase family 5" evidence="5">
    <location>
        <begin position="55"/>
        <end position="293"/>
    </location>
</feature>
<keyword evidence="2 3" id="KW-0326">Glycosidase</keyword>
<evidence type="ECO:0000313" key="6">
    <source>
        <dbReference type="EMBL" id="MFD0924703.1"/>
    </source>
</evidence>
<evidence type="ECO:0000256" key="2">
    <source>
        <dbReference type="ARBA" id="ARBA00023295"/>
    </source>
</evidence>
<keyword evidence="1 3" id="KW-0378">Hydrolase</keyword>
<evidence type="ECO:0000256" key="1">
    <source>
        <dbReference type="ARBA" id="ARBA00022801"/>
    </source>
</evidence>
<dbReference type="Gene3D" id="3.20.20.80">
    <property type="entry name" value="Glycosidases"/>
    <property type="match status" value="1"/>
</dbReference>
<dbReference type="Proteomes" id="UP001597068">
    <property type="component" value="Unassembled WGS sequence"/>
</dbReference>
<evidence type="ECO:0000256" key="3">
    <source>
        <dbReference type="RuleBase" id="RU361153"/>
    </source>
</evidence>
<dbReference type="RefSeq" id="WP_343997033.1">
    <property type="nucleotide sequence ID" value="NZ_BAAAMO010000002.1"/>
</dbReference>
<evidence type="ECO:0000259" key="5">
    <source>
        <dbReference type="Pfam" id="PF00150"/>
    </source>
</evidence>
<dbReference type="PANTHER" id="PTHR12631:SF10">
    <property type="entry name" value="BETA-XYLOSIDASE-LIKE PROTEIN-RELATED"/>
    <property type="match status" value="1"/>
</dbReference>
<dbReference type="Pfam" id="PF00150">
    <property type="entry name" value="Cellulase"/>
    <property type="match status" value="1"/>
</dbReference>